<evidence type="ECO:0000313" key="4">
    <source>
        <dbReference type="Proteomes" id="UP000886803"/>
    </source>
</evidence>
<reference evidence="3" key="2">
    <citation type="submission" date="2021-04" db="EMBL/GenBank/DDBJ databases">
        <authorList>
            <person name="Gilroy R."/>
        </authorList>
    </citation>
    <scope>NUCLEOTIDE SEQUENCE</scope>
    <source>
        <strain evidence="3">ChiBcec8-13705</strain>
    </source>
</reference>
<protein>
    <submittedName>
        <fullName evidence="3">ComF family protein</fullName>
    </submittedName>
</protein>
<dbReference type="PANTHER" id="PTHR47505:SF1">
    <property type="entry name" value="DNA UTILIZATION PROTEIN YHGH"/>
    <property type="match status" value="1"/>
</dbReference>
<dbReference type="InterPro" id="IPR029057">
    <property type="entry name" value="PRTase-like"/>
</dbReference>
<dbReference type="CDD" id="cd06223">
    <property type="entry name" value="PRTases_typeI"/>
    <property type="match status" value="1"/>
</dbReference>
<evidence type="ECO:0000256" key="1">
    <source>
        <dbReference type="ARBA" id="ARBA00008007"/>
    </source>
</evidence>
<dbReference type="InterPro" id="IPR051910">
    <property type="entry name" value="ComF/GntX_DNA_util-trans"/>
</dbReference>
<sequence length="262" mass="27420">MNRCAVWRLAEKLAALVWPRRCPLCGELLGPDAAEGVLCPACAPQAAALAHNPPRLHAAEHGWYALSGAAAAYRYEGAVRQAILLAKGNARPWAARELADLVALRVFGAESALPGGRPRYQGLAGFPLYDAIVPVPPRRPGTGKLPARLARRLGAVLGIPVVEALVPTRRMQPQKSLDRMARYANTRAGYAARGGLDLSGKRLLLVDDILTTGATASACALALLEAGAVSVFAVTVAAAGESAQASRTAAPQPHQPARPEKA</sequence>
<comment type="caution">
    <text evidence="3">The sequence shown here is derived from an EMBL/GenBank/DDBJ whole genome shotgun (WGS) entry which is preliminary data.</text>
</comment>
<dbReference type="EMBL" id="DWYG01000119">
    <property type="protein sequence ID" value="HJB42242.1"/>
    <property type="molecule type" value="Genomic_DNA"/>
</dbReference>
<evidence type="ECO:0000313" key="3">
    <source>
        <dbReference type="EMBL" id="HJB42242.1"/>
    </source>
</evidence>
<feature type="region of interest" description="Disordered" evidence="2">
    <location>
        <begin position="243"/>
        <end position="262"/>
    </location>
</feature>
<dbReference type="InterPro" id="IPR000836">
    <property type="entry name" value="PRTase_dom"/>
</dbReference>
<dbReference type="Proteomes" id="UP000886803">
    <property type="component" value="Unassembled WGS sequence"/>
</dbReference>
<dbReference type="PANTHER" id="PTHR47505">
    <property type="entry name" value="DNA UTILIZATION PROTEIN YHGH"/>
    <property type="match status" value="1"/>
</dbReference>
<dbReference type="AlphaFoldDB" id="A0A9D2S375"/>
<accession>A0A9D2S375</accession>
<reference evidence="3" key="1">
    <citation type="journal article" date="2021" name="PeerJ">
        <title>Extensive microbial diversity within the chicken gut microbiome revealed by metagenomics and culture.</title>
        <authorList>
            <person name="Gilroy R."/>
            <person name="Ravi A."/>
            <person name="Getino M."/>
            <person name="Pursley I."/>
            <person name="Horton D.L."/>
            <person name="Alikhan N.F."/>
            <person name="Baker D."/>
            <person name="Gharbi K."/>
            <person name="Hall N."/>
            <person name="Watson M."/>
            <person name="Adriaenssens E.M."/>
            <person name="Foster-Nyarko E."/>
            <person name="Jarju S."/>
            <person name="Secka A."/>
            <person name="Antonio M."/>
            <person name="Oren A."/>
            <person name="Chaudhuri R.R."/>
            <person name="La Ragione R."/>
            <person name="Hildebrand F."/>
            <person name="Pallen M.J."/>
        </authorList>
    </citation>
    <scope>NUCLEOTIDE SEQUENCE</scope>
    <source>
        <strain evidence="3">ChiBcec8-13705</strain>
    </source>
</reference>
<name>A0A9D2S375_9FIRM</name>
<comment type="similarity">
    <text evidence="1">Belongs to the ComF/GntX family.</text>
</comment>
<dbReference type="Gene3D" id="3.40.50.2020">
    <property type="match status" value="1"/>
</dbReference>
<gene>
    <name evidence="3" type="ORF">H9945_07065</name>
</gene>
<evidence type="ECO:0000256" key="2">
    <source>
        <dbReference type="SAM" id="MobiDB-lite"/>
    </source>
</evidence>
<dbReference type="SUPFAM" id="SSF53271">
    <property type="entry name" value="PRTase-like"/>
    <property type="match status" value="1"/>
</dbReference>
<proteinExistence type="inferred from homology"/>
<organism evidence="3 4">
    <name type="scientific">Candidatus Gemmiger avicola</name>
    <dbReference type="NCBI Taxonomy" id="2838605"/>
    <lineage>
        <taxon>Bacteria</taxon>
        <taxon>Bacillati</taxon>
        <taxon>Bacillota</taxon>
        <taxon>Clostridia</taxon>
        <taxon>Eubacteriales</taxon>
        <taxon>Gemmiger</taxon>
    </lineage>
</organism>